<proteinExistence type="predicted"/>
<reference evidence="2" key="1">
    <citation type="journal article" date="2011" name="Proc. Natl. Acad. Sci. U.S.A.">
        <title>Obligate biotrophy features unraveled by the genomic analysis of rust fungi.</title>
        <authorList>
            <person name="Duplessis S."/>
            <person name="Cuomo C.A."/>
            <person name="Lin Y.-C."/>
            <person name="Aerts A."/>
            <person name="Tisserant E."/>
            <person name="Veneault-Fourrey C."/>
            <person name="Joly D.L."/>
            <person name="Hacquard S."/>
            <person name="Amselem J."/>
            <person name="Cantarel B.L."/>
            <person name="Chiu R."/>
            <person name="Coutinho P.M."/>
            <person name="Feau N."/>
            <person name="Field M."/>
            <person name="Frey P."/>
            <person name="Gelhaye E."/>
            <person name="Goldberg J."/>
            <person name="Grabherr M.G."/>
            <person name="Kodira C.D."/>
            <person name="Kohler A."/>
            <person name="Kuees U."/>
            <person name="Lindquist E.A."/>
            <person name="Lucas S.M."/>
            <person name="Mago R."/>
            <person name="Mauceli E."/>
            <person name="Morin E."/>
            <person name="Murat C."/>
            <person name="Pangilinan J.L."/>
            <person name="Park R."/>
            <person name="Pearson M."/>
            <person name="Quesneville H."/>
            <person name="Rouhier N."/>
            <person name="Sakthikumar S."/>
            <person name="Salamov A.A."/>
            <person name="Schmutz J."/>
            <person name="Selles B."/>
            <person name="Shapiro H."/>
            <person name="Tanguay P."/>
            <person name="Tuskan G.A."/>
            <person name="Henrissat B."/>
            <person name="Van de Peer Y."/>
            <person name="Rouze P."/>
            <person name="Ellis J.G."/>
            <person name="Dodds P.N."/>
            <person name="Schein J.E."/>
            <person name="Zhong S."/>
            <person name="Hamelin R.C."/>
            <person name="Grigoriev I.V."/>
            <person name="Szabo L.J."/>
            <person name="Martin F."/>
        </authorList>
    </citation>
    <scope>NUCLEOTIDE SEQUENCE [LARGE SCALE GENOMIC DNA]</scope>
    <source>
        <strain evidence="2">98AG31 / pathotype 3-4-7</strain>
    </source>
</reference>
<evidence type="ECO:0000313" key="1">
    <source>
        <dbReference type="EMBL" id="EGG10160.1"/>
    </source>
</evidence>
<dbReference type="AlphaFoldDB" id="F4RBT5"/>
<dbReference type="InParanoid" id="F4RBT5"/>
<dbReference type="KEGG" id="mlr:MELLADRAFT_103580"/>
<protein>
    <submittedName>
        <fullName evidence="1">Uncharacterized protein</fullName>
    </submittedName>
</protein>
<dbReference type="Proteomes" id="UP000001072">
    <property type="component" value="Unassembled WGS sequence"/>
</dbReference>
<dbReference type="GeneID" id="18922012"/>
<dbReference type="VEuPathDB" id="FungiDB:MELLADRAFT_103580"/>
<dbReference type="HOGENOM" id="CLU_1185233_0_0_1"/>
<sequence>MIFGFSMGLEARHEKVLESRSDTIINQKILRLAVQRMSTKGSNRGGWRGEDLKKDISADQILLMEEFIGNPYSNIMSLLASEEWTRTGCSDFEAVSRRYPTHQGARSQRLEVVVAYASARVAEPATSTANTSKLEKRGGLICHFMSARKGCRMGISDCCDICCTKVKVGTAGPGWAEDCRCPTYQHVIVTSGPTVVTPASTTYVTPATVTAPQTQTYVTPVTYNTPVTYTTVYH</sequence>
<dbReference type="EMBL" id="GL883095">
    <property type="protein sequence ID" value="EGG10160.1"/>
    <property type="molecule type" value="Genomic_DNA"/>
</dbReference>
<accession>F4RBT5</accession>
<dbReference type="OrthoDB" id="10503157at2759"/>
<organism evidence="2">
    <name type="scientific">Melampsora larici-populina (strain 98AG31 / pathotype 3-4-7)</name>
    <name type="common">Poplar leaf rust fungus</name>
    <dbReference type="NCBI Taxonomy" id="747676"/>
    <lineage>
        <taxon>Eukaryota</taxon>
        <taxon>Fungi</taxon>
        <taxon>Dikarya</taxon>
        <taxon>Basidiomycota</taxon>
        <taxon>Pucciniomycotina</taxon>
        <taxon>Pucciniomycetes</taxon>
        <taxon>Pucciniales</taxon>
        <taxon>Melampsoraceae</taxon>
        <taxon>Melampsora</taxon>
    </lineage>
</organism>
<gene>
    <name evidence="1" type="ORF">MELLADRAFT_103580</name>
</gene>
<keyword evidence="2" id="KW-1185">Reference proteome</keyword>
<dbReference type="RefSeq" id="XP_007406461.1">
    <property type="nucleotide sequence ID" value="XM_007406399.1"/>
</dbReference>
<evidence type="ECO:0000313" key="2">
    <source>
        <dbReference type="Proteomes" id="UP000001072"/>
    </source>
</evidence>
<name>F4RBT5_MELLP</name>